<dbReference type="AlphaFoldDB" id="A0A1V4AV71"/>
<proteinExistence type="predicted"/>
<protein>
    <submittedName>
        <fullName evidence="1">Uncharacterized protein</fullName>
    </submittedName>
</protein>
<sequence>MGIRVSDLVEFEGIDVHVHGSPCYPVEEGLVSISGEVVEEQREIDREQLSILEKAISNDATREKIYSEKLGRWVYALVKPSKKK</sequence>
<accession>A0A1V4AV71</accession>
<comment type="caution">
    <text evidence="1">The sequence shown here is derived from an EMBL/GenBank/DDBJ whole genome shotgun (WGS) entry which is preliminary data.</text>
</comment>
<dbReference type="STRING" id="1004156.AYP45_05715"/>
<gene>
    <name evidence="1" type="ORF">AYP45_05715</name>
</gene>
<dbReference type="EMBL" id="AYTS01000049">
    <property type="protein sequence ID" value="OOP57023.1"/>
    <property type="molecule type" value="Genomic_DNA"/>
</dbReference>
<reference evidence="1 2" key="1">
    <citation type="journal article" date="2017" name="Water Res.">
        <title>Discovery and metagenomic analysis of an anammox bacterial enrichment related to Candidatus "Brocadia caroliniensis" in a full-scale glycerol-fed nitritation-denitritation separate centrate treatment process.</title>
        <authorList>
            <person name="Park H."/>
            <person name="Brotto A.C."/>
            <person name="van Loosdrecht M.C."/>
            <person name="Chandran K."/>
        </authorList>
    </citation>
    <scope>NUCLEOTIDE SEQUENCE [LARGE SCALE GENOMIC DNA]</scope>
    <source>
        <strain evidence="1">26THWARD</strain>
    </source>
</reference>
<evidence type="ECO:0000313" key="1">
    <source>
        <dbReference type="EMBL" id="OOP57023.1"/>
    </source>
</evidence>
<dbReference type="Proteomes" id="UP000189681">
    <property type="component" value="Unassembled WGS sequence"/>
</dbReference>
<evidence type="ECO:0000313" key="2">
    <source>
        <dbReference type="Proteomes" id="UP000189681"/>
    </source>
</evidence>
<name>A0A1V4AV71_9BACT</name>
<organism evidence="1 2">
    <name type="scientific">Candidatus Brocadia carolinensis</name>
    <dbReference type="NCBI Taxonomy" id="1004156"/>
    <lineage>
        <taxon>Bacteria</taxon>
        <taxon>Pseudomonadati</taxon>
        <taxon>Planctomycetota</taxon>
        <taxon>Candidatus Brocadiia</taxon>
        <taxon>Candidatus Brocadiales</taxon>
        <taxon>Candidatus Brocadiaceae</taxon>
        <taxon>Candidatus Brocadia</taxon>
    </lineage>
</organism>